<accession>A0A0D2FNT9</accession>
<proteinExistence type="predicted"/>
<sequence length="106" mass="11838">MPPMYHVPQVTDKTTKELELEKFQMSLAALAGGLLQGHLSLSLVSLSHPEEPMTSAEKRICALKQSSYPAPTLFLQWAPRIKDFSVLKVLKGRAIEDVFFLSPDLK</sequence>
<name>A0A0D2FNT9_9EURO</name>
<dbReference type="EMBL" id="KN847479">
    <property type="protein sequence ID" value="KIX03762.1"/>
    <property type="molecule type" value="Genomic_DNA"/>
</dbReference>
<gene>
    <name evidence="1" type="ORF">Z518_07315</name>
</gene>
<reference evidence="1 2" key="1">
    <citation type="submission" date="2015-01" db="EMBL/GenBank/DDBJ databases">
        <title>The Genome Sequence of Rhinocladiella mackenzie CBS 650.93.</title>
        <authorList>
            <consortium name="The Broad Institute Genomics Platform"/>
            <person name="Cuomo C."/>
            <person name="de Hoog S."/>
            <person name="Gorbushina A."/>
            <person name="Stielow B."/>
            <person name="Teixiera M."/>
            <person name="Abouelleil A."/>
            <person name="Chapman S.B."/>
            <person name="Priest M."/>
            <person name="Young S.K."/>
            <person name="Wortman J."/>
            <person name="Nusbaum C."/>
            <person name="Birren B."/>
        </authorList>
    </citation>
    <scope>NUCLEOTIDE SEQUENCE [LARGE SCALE GENOMIC DNA]</scope>
    <source>
        <strain evidence="1 2">CBS 650.93</strain>
    </source>
</reference>
<dbReference type="RefSeq" id="XP_013270898.1">
    <property type="nucleotide sequence ID" value="XM_013415444.1"/>
</dbReference>
<keyword evidence="2" id="KW-1185">Reference proteome</keyword>
<protein>
    <submittedName>
        <fullName evidence="1">Uncharacterized protein</fullName>
    </submittedName>
</protein>
<evidence type="ECO:0000313" key="1">
    <source>
        <dbReference type="EMBL" id="KIX03762.1"/>
    </source>
</evidence>
<dbReference type="Proteomes" id="UP000053617">
    <property type="component" value="Unassembled WGS sequence"/>
</dbReference>
<evidence type="ECO:0000313" key="2">
    <source>
        <dbReference type="Proteomes" id="UP000053617"/>
    </source>
</evidence>
<dbReference type="VEuPathDB" id="FungiDB:Z518_07315"/>
<organism evidence="1 2">
    <name type="scientific">Rhinocladiella mackenziei CBS 650.93</name>
    <dbReference type="NCBI Taxonomy" id="1442369"/>
    <lineage>
        <taxon>Eukaryota</taxon>
        <taxon>Fungi</taxon>
        <taxon>Dikarya</taxon>
        <taxon>Ascomycota</taxon>
        <taxon>Pezizomycotina</taxon>
        <taxon>Eurotiomycetes</taxon>
        <taxon>Chaetothyriomycetidae</taxon>
        <taxon>Chaetothyriales</taxon>
        <taxon>Herpotrichiellaceae</taxon>
        <taxon>Rhinocladiella</taxon>
    </lineage>
</organism>
<dbReference type="HOGENOM" id="CLU_2224669_0_0_1"/>
<dbReference type="AlphaFoldDB" id="A0A0D2FNT9"/>
<dbReference type="GeneID" id="25295386"/>